<keyword evidence="1" id="KW-1133">Transmembrane helix</keyword>
<protein>
    <recommendedName>
        <fullName evidence="4">Peptidase M10 metallopeptidase domain-containing protein</fullName>
    </recommendedName>
</protein>
<feature type="transmembrane region" description="Helical" evidence="1">
    <location>
        <begin position="16"/>
        <end position="37"/>
    </location>
</feature>
<dbReference type="InterPro" id="IPR024079">
    <property type="entry name" value="MetalloPept_cat_dom_sf"/>
</dbReference>
<evidence type="ECO:0000256" key="1">
    <source>
        <dbReference type="SAM" id="Phobius"/>
    </source>
</evidence>
<comment type="caution">
    <text evidence="2">The sequence shown here is derived from an EMBL/GenBank/DDBJ whole genome shotgun (WGS) entry which is preliminary data.</text>
</comment>
<name>A0A1F5DQC9_9BACT</name>
<sequence length="236" mass="26014">MASEEKDQEKPKSKKTCWILGICILILVLIVGAIFIVRSISKTSQDEEDVKMSQADLVDYFVDLTTVYPGVDREMKVIKWEKSPVTVSIEDQAPGGGEEALSNFISTFNNNSTEVKLERVQKDGDIKIYFQTPISSAGSAGPSTGADFAIDNAKIVLSENAAMFQQSLDSVLSHEMFHTLGFTGHYSGSVCRLMSKSVCGSHMTENEEELIKMMYSGNLPSGSDKTQIRAFFQNQN</sequence>
<organism evidence="2 3">
    <name type="scientific">Candidatus Berkelbacteria bacterium RBG_13_40_8</name>
    <dbReference type="NCBI Taxonomy" id="1797467"/>
    <lineage>
        <taxon>Bacteria</taxon>
        <taxon>Candidatus Berkelbacteria</taxon>
    </lineage>
</organism>
<gene>
    <name evidence="2" type="ORF">A2V71_00740</name>
</gene>
<dbReference type="SUPFAM" id="SSF55486">
    <property type="entry name" value="Metalloproteases ('zincins'), catalytic domain"/>
    <property type="match status" value="1"/>
</dbReference>
<dbReference type="Gene3D" id="3.40.390.10">
    <property type="entry name" value="Collagenase (Catalytic Domain)"/>
    <property type="match status" value="1"/>
</dbReference>
<proteinExistence type="predicted"/>
<dbReference type="EMBL" id="MEZT01000003">
    <property type="protein sequence ID" value="OGD57332.1"/>
    <property type="molecule type" value="Genomic_DNA"/>
</dbReference>
<dbReference type="AlphaFoldDB" id="A0A1F5DQC9"/>
<accession>A0A1F5DQC9</accession>
<dbReference type="GO" id="GO:0008237">
    <property type="term" value="F:metallopeptidase activity"/>
    <property type="evidence" value="ECO:0007669"/>
    <property type="project" value="InterPro"/>
</dbReference>
<keyword evidence="1" id="KW-0472">Membrane</keyword>
<evidence type="ECO:0000313" key="3">
    <source>
        <dbReference type="Proteomes" id="UP000178764"/>
    </source>
</evidence>
<keyword evidence="1" id="KW-0812">Transmembrane</keyword>
<reference evidence="2 3" key="1">
    <citation type="journal article" date="2016" name="Nat. Commun.">
        <title>Thousands of microbial genomes shed light on interconnected biogeochemical processes in an aquifer system.</title>
        <authorList>
            <person name="Anantharaman K."/>
            <person name="Brown C.T."/>
            <person name="Hug L.A."/>
            <person name="Sharon I."/>
            <person name="Castelle C.J."/>
            <person name="Probst A.J."/>
            <person name="Thomas B.C."/>
            <person name="Singh A."/>
            <person name="Wilkins M.J."/>
            <person name="Karaoz U."/>
            <person name="Brodie E.L."/>
            <person name="Williams K.H."/>
            <person name="Hubbard S.S."/>
            <person name="Banfield J.F."/>
        </authorList>
    </citation>
    <scope>NUCLEOTIDE SEQUENCE [LARGE SCALE GENOMIC DNA]</scope>
</reference>
<evidence type="ECO:0000313" key="2">
    <source>
        <dbReference type="EMBL" id="OGD57332.1"/>
    </source>
</evidence>
<evidence type="ECO:0008006" key="4">
    <source>
        <dbReference type="Google" id="ProtNLM"/>
    </source>
</evidence>
<dbReference type="Proteomes" id="UP000178764">
    <property type="component" value="Unassembled WGS sequence"/>
</dbReference>